<dbReference type="PANTHER" id="PTHR10416:SF0">
    <property type="entry name" value="DNA POLYMERASE DELTA SUBUNIT 2"/>
    <property type="match status" value="1"/>
</dbReference>
<dbReference type="PANTHER" id="PTHR10416">
    <property type="entry name" value="DNA POLYMERASE DELTA SUBUNIT 2"/>
    <property type="match status" value="1"/>
</dbReference>
<dbReference type="Pfam" id="PF18018">
    <property type="entry name" value="DNA_pol_D_N"/>
    <property type="match status" value="1"/>
</dbReference>
<dbReference type="GO" id="GO:0043625">
    <property type="term" value="C:delta DNA polymerase complex"/>
    <property type="evidence" value="ECO:0007669"/>
    <property type="project" value="TreeGrafter"/>
</dbReference>
<protein>
    <recommendedName>
        <fullName evidence="7">DNA polymerase delta small subunit</fullName>
    </recommendedName>
</protein>
<dbReference type="InterPro" id="IPR007185">
    <property type="entry name" value="DNA_pol_a/d/e_bsu"/>
</dbReference>
<proteinExistence type="inferred from homology"/>
<keyword evidence="2" id="KW-0235">DNA replication</keyword>
<evidence type="ECO:0000256" key="2">
    <source>
        <dbReference type="ARBA" id="ARBA00022705"/>
    </source>
</evidence>
<accession>A0A9W7EJA0</accession>
<dbReference type="EMBL" id="BRXW01000911">
    <property type="protein sequence ID" value="GMH78958.1"/>
    <property type="molecule type" value="Genomic_DNA"/>
</dbReference>
<dbReference type="InterPro" id="IPR024826">
    <property type="entry name" value="DNA_pol_delta/II_ssu"/>
</dbReference>
<dbReference type="AlphaFoldDB" id="A0A9W7EJA0"/>
<comment type="similarity">
    <text evidence="1">Belongs to the DNA polymerase delta/II small subunit family.</text>
</comment>
<feature type="domain" description="DNA polymerase delta subunit OB-fold" evidence="4">
    <location>
        <begin position="31"/>
        <end position="172"/>
    </location>
</feature>
<dbReference type="Gene3D" id="3.60.21.50">
    <property type="match status" value="1"/>
</dbReference>
<dbReference type="Pfam" id="PF04042">
    <property type="entry name" value="DNA_pol_E_B"/>
    <property type="match status" value="1"/>
</dbReference>
<dbReference type="OrthoDB" id="3763at2759"/>
<gene>
    <name evidence="5" type="ORF">TrLO_g9171</name>
</gene>
<organism evidence="5 6">
    <name type="scientific">Triparma laevis f. longispina</name>
    <dbReference type="NCBI Taxonomy" id="1714387"/>
    <lineage>
        <taxon>Eukaryota</taxon>
        <taxon>Sar</taxon>
        <taxon>Stramenopiles</taxon>
        <taxon>Ochrophyta</taxon>
        <taxon>Bolidophyceae</taxon>
        <taxon>Parmales</taxon>
        <taxon>Triparmaceae</taxon>
        <taxon>Triparma</taxon>
    </lineage>
</organism>
<evidence type="ECO:0000259" key="3">
    <source>
        <dbReference type="Pfam" id="PF04042"/>
    </source>
</evidence>
<evidence type="ECO:0000259" key="4">
    <source>
        <dbReference type="Pfam" id="PF18018"/>
    </source>
</evidence>
<keyword evidence="6" id="KW-1185">Reference proteome</keyword>
<sequence length="477" mass="51703">MTQSSTASRASALFTATWQPFSLTSKQYSQQYSHIYSKRLLAQAPMCLPRATSEFPKASVVERIIELKENVRSIVVGTLIKESIKRIEVQGGISEDARVVLEDVEGIKAFKTLSDDGDKCVMEDDSGRVSLKIPETDSKFGDNYKLRSLCTGVVVACVGSVDALGEMLVEAIYVSSVSDNEVGERVQEEGKMEKAKVDGEESEFAPVVMLMSGLKVGQEGGDMLPLQLLVDYISGSLSGGDKESLLGKGSGANVARVIVAGGATGSNAFTKGDLDEMDVKKAAEPIKVLDSYLSQICCNVEVDLMPGSSDPVPLMLPQTSIHPCLLPKSTEWQSLNCAPNPYSSRIAGAKFLGTSGQPITDMRRFTASENVEMSDTDKEGEAQAITEMEALENTLMFRHLTPTGPDSLPTYPFMDNDPFVIKSNCVPKVLFAGGCEKFETKEVKGVRLVCVPEFEKTGEVVLVNLENFECEVVKFEC</sequence>
<dbReference type="InterPro" id="IPR040663">
    <property type="entry name" value="DNA_pol_D_N"/>
</dbReference>
<feature type="domain" description="DNA polymerase alpha/delta/epsilon subunit B" evidence="3">
    <location>
        <begin position="208"/>
        <end position="439"/>
    </location>
</feature>
<name>A0A9W7EJA0_9STRA</name>
<evidence type="ECO:0000313" key="6">
    <source>
        <dbReference type="Proteomes" id="UP001165122"/>
    </source>
</evidence>
<evidence type="ECO:0000313" key="5">
    <source>
        <dbReference type="EMBL" id="GMH78958.1"/>
    </source>
</evidence>
<comment type="caution">
    <text evidence="5">The sequence shown here is derived from an EMBL/GenBank/DDBJ whole genome shotgun (WGS) entry which is preliminary data.</text>
</comment>
<evidence type="ECO:0000256" key="1">
    <source>
        <dbReference type="ARBA" id="ARBA00006035"/>
    </source>
</evidence>
<reference evidence="6" key="1">
    <citation type="journal article" date="2023" name="Commun. Biol.">
        <title>Genome analysis of Parmales, the sister group of diatoms, reveals the evolutionary specialization of diatoms from phago-mixotrophs to photoautotrophs.</title>
        <authorList>
            <person name="Ban H."/>
            <person name="Sato S."/>
            <person name="Yoshikawa S."/>
            <person name="Yamada K."/>
            <person name="Nakamura Y."/>
            <person name="Ichinomiya M."/>
            <person name="Sato N."/>
            <person name="Blanc-Mathieu R."/>
            <person name="Endo H."/>
            <person name="Kuwata A."/>
            <person name="Ogata H."/>
        </authorList>
    </citation>
    <scope>NUCLEOTIDE SEQUENCE [LARGE SCALE GENOMIC DNA]</scope>
    <source>
        <strain evidence="6">NIES 3700</strain>
    </source>
</reference>
<dbReference type="GO" id="GO:0003677">
    <property type="term" value="F:DNA binding"/>
    <property type="evidence" value="ECO:0007669"/>
    <property type="project" value="InterPro"/>
</dbReference>
<evidence type="ECO:0008006" key="7">
    <source>
        <dbReference type="Google" id="ProtNLM"/>
    </source>
</evidence>
<dbReference type="Proteomes" id="UP001165122">
    <property type="component" value="Unassembled WGS sequence"/>
</dbReference>
<dbReference type="GO" id="GO:0006271">
    <property type="term" value="P:DNA strand elongation involved in DNA replication"/>
    <property type="evidence" value="ECO:0007669"/>
    <property type="project" value="TreeGrafter"/>
</dbReference>